<protein>
    <submittedName>
        <fullName evidence="2">Uncharacterized protein</fullName>
    </submittedName>
</protein>
<feature type="region of interest" description="Disordered" evidence="1">
    <location>
        <begin position="1"/>
        <end position="25"/>
    </location>
</feature>
<reference evidence="2" key="1">
    <citation type="submission" date="2021-04" db="EMBL/GenBank/DDBJ databases">
        <authorList>
            <person name="Chebbi M.A.C M."/>
        </authorList>
    </citation>
    <scope>NUCLEOTIDE SEQUENCE</scope>
</reference>
<name>A0A8J2HFI6_COTCN</name>
<sequence length="116" mass="13337">MLINSGASLKSKLGSSPSKHTNDNFLPRLNISTEPRLRISIVPRLKISIVPRLKIINQDLSLEYWLDLGSRLANQDLLDRYWVDLGSKLINQDFGKETYTTGHKRHFYPIALSRNF</sequence>
<feature type="compositionally biased region" description="Low complexity" evidence="1">
    <location>
        <begin position="1"/>
        <end position="19"/>
    </location>
</feature>
<dbReference type="Proteomes" id="UP000786811">
    <property type="component" value="Unassembled WGS sequence"/>
</dbReference>
<comment type="caution">
    <text evidence="2">The sequence shown here is derived from an EMBL/GenBank/DDBJ whole genome shotgun (WGS) entry which is preliminary data.</text>
</comment>
<organism evidence="2 3">
    <name type="scientific">Cotesia congregata</name>
    <name type="common">Parasitoid wasp</name>
    <name type="synonym">Apanteles congregatus</name>
    <dbReference type="NCBI Taxonomy" id="51543"/>
    <lineage>
        <taxon>Eukaryota</taxon>
        <taxon>Metazoa</taxon>
        <taxon>Ecdysozoa</taxon>
        <taxon>Arthropoda</taxon>
        <taxon>Hexapoda</taxon>
        <taxon>Insecta</taxon>
        <taxon>Pterygota</taxon>
        <taxon>Neoptera</taxon>
        <taxon>Endopterygota</taxon>
        <taxon>Hymenoptera</taxon>
        <taxon>Apocrita</taxon>
        <taxon>Ichneumonoidea</taxon>
        <taxon>Braconidae</taxon>
        <taxon>Microgastrinae</taxon>
        <taxon>Cotesia</taxon>
    </lineage>
</organism>
<accession>A0A8J2HFI6</accession>
<dbReference type="AlphaFoldDB" id="A0A8J2HFI6"/>
<keyword evidence="3" id="KW-1185">Reference proteome</keyword>
<evidence type="ECO:0000313" key="2">
    <source>
        <dbReference type="EMBL" id="CAG5096949.1"/>
    </source>
</evidence>
<gene>
    <name evidence="2" type="ORF">HICCMSTLAB_LOCUS8466</name>
</gene>
<dbReference type="EMBL" id="CAJNRD030001121">
    <property type="protein sequence ID" value="CAG5096949.1"/>
    <property type="molecule type" value="Genomic_DNA"/>
</dbReference>
<proteinExistence type="predicted"/>
<evidence type="ECO:0000256" key="1">
    <source>
        <dbReference type="SAM" id="MobiDB-lite"/>
    </source>
</evidence>
<evidence type="ECO:0000313" key="3">
    <source>
        <dbReference type="Proteomes" id="UP000786811"/>
    </source>
</evidence>